<proteinExistence type="predicted"/>
<accession>I3D2L6</accession>
<dbReference type="Proteomes" id="UP000003423">
    <property type="component" value="Unassembled WGS sequence"/>
</dbReference>
<dbReference type="Gene3D" id="1.10.443.10">
    <property type="entry name" value="Intergrase catalytic core"/>
    <property type="match status" value="1"/>
</dbReference>
<feature type="coiled-coil region" evidence="2">
    <location>
        <begin position="363"/>
        <end position="400"/>
    </location>
</feature>
<evidence type="ECO:0008006" key="5">
    <source>
        <dbReference type="Google" id="ProtNLM"/>
    </source>
</evidence>
<dbReference type="GO" id="GO:0015074">
    <property type="term" value="P:DNA integration"/>
    <property type="evidence" value="ECO:0007669"/>
    <property type="project" value="InterPro"/>
</dbReference>
<comment type="caution">
    <text evidence="3">The sequence shown here is derived from an EMBL/GenBank/DDBJ whole genome shotgun (WGS) entry which is preliminary data.</text>
</comment>
<keyword evidence="4" id="KW-1185">Reference proteome</keyword>
<dbReference type="GO" id="GO:0006310">
    <property type="term" value="P:DNA recombination"/>
    <property type="evidence" value="ECO:0007669"/>
    <property type="project" value="UniProtKB-KW"/>
</dbReference>
<dbReference type="GO" id="GO:0003677">
    <property type="term" value="F:DNA binding"/>
    <property type="evidence" value="ECO:0007669"/>
    <property type="project" value="InterPro"/>
</dbReference>
<dbReference type="OrthoDB" id="12201at2157"/>
<evidence type="ECO:0000313" key="3">
    <source>
        <dbReference type="EMBL" id="EIJ65959.1"/>
    </source>
</evidence>
<evidence type="ECO:0000313" key="4">
    <source>
        <dbReference type="Proteomes" id="UP000003423"/>
    </source>
</evidence>
<dbReference type="InterPro" id="IPR011010">
    <property type="entry name" value="DNA_brk_join_enz"/>
</dbReference>
<dbReference type="InterPro" id="IPR013762">
    <property type="entry name" value="Integrase-like_cat_sf"/>
</dbReference>
<reference evidence="3 4" key="1">
    <citation type="journal article" date="2012" name="J. Bacteriol.">
        <title>Genome sequence of "Candidatus Nitrosopumilus salaria" BD31, an ammonia-oxidizing archaeon from the San Francisco Bay estuary.</title>
        <authorList>
            <person name="Mosier A.C."/>
            <person name="Allen E.E."/>
            <person name="Kim M."/>
            <person name="Ferriera S."/>
            <person name="Francis C.A."/>
        </authorList>
    </citation>
    <scope>NUCLEOTIDE SEQUENCE [LARGE SCALE GENOMIC DNA]</scope>
    <source>
        <strain evidence="3 4">BD31</strain>
    </source>
</reference>
<dbReference type="EMBL" id="AEXL02000090">
    <property type="protein sequence ID" value="EIJ65959.1"/>
    <property type="molecule type" value="Genomic_DNA"/>
</dbReference>
<protein>
    <recommendedName>
        <fullName evidence="5">Integrase</fullName>
    </recommendedName>
</protein>
<sequence>MKITKEEFQRIGEESPLELFHQGIKAKETREKYTRTLRQVLCNIFEDLFEGDFEDRVNQFVKLAKEDPDWIRDLLINLSIKLKERTKLPKENSEYLNPSSVDNYFKPIKKLFDMSGVVISWNRVYATFPEQNNVSDSRGWSRDEIQKMLKFTNGSIDRAIILLSASSGIRAGGFDLNWQDLTPVYHVDDQLKFDITESEEENASVACAMIRIYQGTNEGYPAFITPEAYDALIDYKSDWTREVGRVPKPEDPIFKKEGTLLRRITTTGVKRRVERVIKRAGLRESIKGKRYEVPIMNGFRRFWNKTCKESLSRDSPLGSLIKKEFMMGHTGLIKLDRNYFKTHTLELAEEYLNAIPNLTISNEKRLRHENKKKTEKIEKLERQQREIDMLKFEVKRIDAKNKMTEAMKQRLIQWAEENPDKADALQMAKIDSNTIDIDGFLEHYLRENHGELEEFLDSISKTRVSVADK</sequence>
<evidence type="ECO:0000256" key="1">
    <source>
        <dbReference type="ARBA" id="ARBA00023172"/>
    </source>
</evidence>
<organism evidence="3 4">
    <name type="scientific">Candidatus Nitrosopumilus salarius BD31</name>
    <dbReference type="NCBI Taxonomy" id="859350"/>
    <lineage>
        <taxon>Archaea</taxon>
        <taxon>Nitrososphaerota</taxon>
        <taxon>Nitrososphaeria</taxon>
        <taxon>Nitrosopumilales</taxon>
        <taxon>Nitrosopumilaceae</taxon>
        <taxon>Nitrosopumilus</taxon>
    </lineage>
</organism>
<keyword evidence="1" id="KW-0233">DNA recombination</keyword>
<evidence type="ECO:0000256" key="2">
    <source>
        <dbReference type="SAM" id="Coils"/>
    </source>
</evidence>
<name>I3D2L6_9ARCH</name>
<dbReference type="AlphaFoldDB" id="I3D2L6"/>
<dbReference type="SUPFAM" id="SSF56349">
    <property type="entry name" value="DNA breaking-rejoining enzymes"/>
    <property type="match status" value="1"/>
</dbReference>
<dbReference type="PATRIC" id="fig|859350.6.peg.938"/>
<dbReference type="RefSeq" id="WP_008299378.1">
    <property type="nucleotide sequence ID" value="NZ_AEXL02000090.1"/>
</dbReference>
<keyword evidence="2" id="KW-0175">Coiled coil</keyword>
<gene>
    <name evidence="3" type="ORF">BD31_I0011</name>
</gene>